<feature type="transmembrane region" description="Helical" evidence="7">
    <location>
        <begin position="159"/>
        <end position="178"/>
    </location>
</feature>
<evidence type="ECO:0000256" key="6">
    <source>
        <dbReference type="SAM" id="MobiDB-lite"/>
    </source>
</evidence>
<dbReference type="PANTHER" id="PTHR39087">
    <property type="entry name" value="UPF0104 MEMBRANE PROTEIN MJ1595"/>
    <property type="match status" value="1"/>
</dbReference>
<sequence length="468" mass="48789">MKTLSTATRHWLSRSAVLTIAAAAVVLTLRGRLPAPGAIWTILRTADARWAASALLAQVLSQAAFAWQQRRLLRSAGVTVSARDALAITYSRSAISMALPAGSAMSAAFAVQQYRRRGATGTTAATVTLLSLLASFTGLLTVCAVAFGPSAVVTWWGSASYEAFAAAGVLLAALLIAVRARPHIAPDGAQPHRAPGRARPATVVAQRQRTVRPRPATAFTQTSRAAGVDRSRPVSEFDQSLRAAGLAHGIKPSHSVDAGAPARPGADGTAAGRPMRRGVLAGRTAGGGWVEAVRRWVDRGAAAVRGISGWPIVGRIRKEAAAALIAARSIRPRDAAAAILWSALNWAADAFCLIAAAHAVALPVSWQAIGAAYLIAQVVRQIPLSPGGLGFVEASLVTALSLGAAPATATAAVLVYRLLSFWLILPIGLITYLGLRRAPARPMDDLPEAPPLRVPSPPHRERELTAAH</sequence>
<accession>A0A101JPH9</accession>
<feature type="transmembrane region" description="Helical" evidence="7">
    <location>
        <begin position="414"/>
        <end position="435"/>
    </location>
</feature>
<name>A0A101JPH9_9ACTN</name>
<feature type="compositionally biased region" description="Low complexity" evidence="6">
    <location>
        <begin position="257"/>
        <end position="273"/>
    </location>
</feature>
<keyword evidence="3 7" id="KW-0812">Transmembrane</keyword>
<keyword evidence="2" id="KW-1003">Cell membrane</keyword>
<evidence type="ECO:0000256" key="5">
    <source>
        <dbReference type="ARBA" id="ARBA00023136"/>
    </source>
</evidence>
<dbReference type="EMBL" id="LLZH01000235">
    <property type="protein sequence ID" value="KUL30725.1"/>
    <property type="molecule type" value="Genomic_DNA"/>
</dbReference>
<dbReference type="RefSeq" id="WP_067695477.1">
    <property type="nucleotide sequence ID" value="NZ_LLZH01000235.1"/>
</dbReference>
<feature type="region of interest" description="Disordered" evidence="6">
    <location>
        <begin position="446"/>
        <end position="468"/>
    </location>
</feature>
<dbReference type="InterPro" id="IPR022791">
    <property type="entry name" value="L-PG_synthase/AglD"/>
</dbReference>
<dbReference type="GO" id="GO:0005886">
    <property type="term" value="C:plasma membrane"/>
    <property type="evidence" value="ECO:0007669"/>
    <property type="project" value="UniProtKB-SubCell"/>
</dbReference>
<evidence type="ECO:0000256" key="4">
    <source>
        <dbReference type="ARBA" id="ARBA00022989"/>
    </source>
</evidence>
<reference evidence="8 9" key="1">
    <citation type="submission" date="2015-10" db="EMBL/GenBank/DDBJ databases">
        <authorList>
            <person name="Gilbert D.G."/>
        </authorList>
    </citation>
    <scope>NUCLEOTIDE SEQUENCE [LARGE SCALE GENOMIC DNA]</scope>
    <source>
        <strain evidence="8 9">NRRL B-16712</strain>
    </source>
</reference>
<evidence type="ECO:0000256" key="1">
    <source>
        <dbReference type="ARBA" id="ARBA00004651"/>
    </source>
</evidence>
<evidence type="ECO:0000256" key="2">
    <source>
        <dbReference type="ARBA" id="ARBA00022475"/>
    </source>
</evidence>
<evidence type="ECO:0000313" key="8">
    <source>
        <dbReference type="EMBL" id="KUL30725.1"/>
    </source>
</evidence>
<evidence type="ECO:0000313" key="9">
    <source>
        <dbReference type="Proteomes" id="UP000053244"/>
    </source>
</evidence>
<dbReference type="AlphaFoldDB" id="A0A101JPH9"/>
<dbReference type="Pfam" id="PF03706">
    <property type="entry name" value="LPG_synthase_TM"/>
    <property type="match status" value="2"/>
</dbReference>
<comment type="caution">
    <text evidence="8">The sequence shown here is derived from an EMBL/GenBank/DDBJ whole genome shotgun (WGS) entry which is preliminary data.</text>
</comment>
<feature type="region of interest" description="Disordered" evidence="6">
    <location>
        <begin position="252"/>
        <end position="273"/>
    </location>
</feature>
<keyword evidence="5 7" id="KW-0472">Membrane</keyword>
<protein>
    <submittedName>
        <fullName evidence="8">Uncharacterized protein</fullName>
    </submittedName>
</protein>
<dbReference type="Proteomes" id="UP000053244">
    <property type="component" value="Unassembled WGS sequence"/>
</dbReference>
<feature type="transmembrane region" description="Helical" evidence="7">
    <location>
        <begin position="124"/>
        <end position="147"/>
    </location>
</feature>
<comment type="subcellular location">
    <subcellularLocation>
        <location evidence="1">Cell membrane</location>
        <topology evidence="1">Multi-pass membrane protein</topology>
    </subcellularLocation>
</comment>
<feature type="region of interest" description="Disordered" evidence="6">
    <location>
        <begin position="186"/>
        <end position="217"/>
    </location>
</feature>
<evidence type="ECO:0000256" key="3">
    <source>
        <dbReference type="ARBA" id="ARBA00022692"/>
    </source>
</evidence>
<dbReference type="PANTHER" id="PTHR39087:SF2">
    <property type="entry name" value="UPF0104 MEMBRANE PROTEIN MJ1595"/>
    <property type="match status" value="1"/>
</dbReference>
<gene>
    <name evidence="8" type="ORF">ADL15_24055</name>
</gene>
<organism evidence="8 9">
    <name type="scientific">Actinoplanes awajinensis subsp. mycoplanecinus</name>
    <dbReference type="NCBI Taxonomy" id="135947"/>
    <lineage>
        <taxon>Bacteria</taxon>
        <taxon>Bacillati</taxon>
        <taxon>Actinomycetota</taxon>
        <taxon>Actinomycetes</taxon>
        <taxon>Micromonosporales</taxon>
        <taxon>Micromonosporaceae</taxon>
        <taxon>Actinoplanes</taxon>
    </lineage>
</organism>
<proteinExistence type="predicted"/>
<feature type="compositionally biased region" description="Pro residues" evidence="6">
    <location>
        <begin position="448"/>
        <end position="457"/>
    </location>
</feature>
<keyword evidence="9" id="KW-1185">Reference proteome</keyword>
<dbReference type="NCBIfam" id="TIGR00374">
    <property type="entry name" value="flippase-like domain"/>
    <property type="match status" value="1"/>
</dbReference>
<feature type="compositionally biased region" description="Basic and acidic residues" evidence="6">
    <location>
        <begin position="458"/>
        <end position="468"/>
    </location>
</feature>
<keyword evidence="4 7" id="KW-1133">Transmembrane helix</keyword>
<feature type="transmembrane region" description="Helical" evidence="7">
    <location>
        <begin position="338"/>
        <end position="358"/>
    </location>
</feature>
<evidence type="ECO:0000256" key="7">
    <source>
        <dbReference type="SAM" id="Phobius"/>
    </source>
</evidence>